<name>A0ABM7X8Q0_9BACT</name>
<sequence length="117" mass="12763">MVSAIQTVLELDRLGVPVLSVREGWLDTSGPARPLLVAIFGWVAEQERTRLIERTKAGLERARRQGKRLGRPPASQVLLHAARDLVLAGVPVAEAARRKGVSRATLQRFLHAARASA</sequence>
<evidence type="ECO:0000313" key="3">
    <source>
        <dbReference type="EMBL" id="BDG08216.1"/>
    </source>
</evidence>
<dbReference type="Proteomes" id="UP001162734">
    <property type="component" value="Chromosome"/>
</dbReference>
<dbReference type="EMBL" id="AP025592">
    <property type="protein sequence ID" value="BDG08216.1"/>
    <property type="molecule type" value="Genomic_DNA"/>
</dbReference>
<dbReference type="InterPro" id="IPR006119">
    <property type="entry name" value="Resolv_N"/>
</dbReference>
<dbReference type="InterPro" id="IPR009057">
    <property type="entry name" value="Homeodomain-like_sf"/>
</dbReference>
<proteinExistence type="inferred from homology"/>
<protein>
    <recommendedName>
        <fullName evidence="2">Resolvase/invertase-type recombinase catalytic domain-containing protein</fullName>
    </recommendedName>
</protein>
<dbReference type="SUPFAM" id="SSF53041">
    <property type="entry name" value="Resolvase-like"/>
    <property type="match status" value="1"/>
</dbReference>
<evidence type="ECO:0000259" key="2">
    <source>
        <dbReference type="PROSITE" id="PS51736"/>
    </source>
</evidence>
<dbReference type="RefSeq" id="WP_248345395.1">
    <property type="nucleotide sequence ID" value="NZ_AP025592.1"/>
</dbReference>
<dbReference type="InterPro" id="IPR036162">
    <property type="entry name" value="Resolvase-like_N_sf"/>
</dbReference>
<keyword evidence="4" id="KW-1185">Reference proteome</keyword>
<dbReference type="Pfam" id="PF00239">
    <property type="entry name" value="Resolvase"/>
    <property type="match status" value="1"/>
</dbReference>
<gene>
    <name evidence="3" type="ORF">AMPC_13290</name>
</gene>
<evidence type="ECO:0000256" key="1">
    <source>
        <dbReference type="ARBA" id="ARBA00009913"/>
    </source>
</evidence>
<dbReference type="Gene3D" id="3.40.50.1390">
    <property type="entry name" value="Resolvase, N-terminal catalytic domain"/>
    <property type="match status" value="1"/>
</dbReference>
<organism evidence="3 4">
    <name type="scientific">Anaeromyxobacter paludicola</name>
    <dbReference type="NCBI Taxonomy" id="2918171"/>
    <lineage>
        <taxon>Bacteria</taxon>
        <taxon>Pseudomonadati</taxon>
        <taxon>Myxococcota</taxon>
        <taxon>Myxococcia</taxon>
        <taxon>Myxococcales</taxon>
        <taxon>Cystobacterineae</taxon>
        <taxon>Anaeromyxobacteraceae</taxon>
        <taxon>Anaeromyxobacter</taxon>
    </lineage>
</organism>
<feature type="domain" description="Resolvase/invertase-type recombinase catalytic" evidence="2">
    <location>
        <begin position="1"/>
        <end position="66"/>
    </location>
</feature>
<reference evidence="4" key="1">
    <citation type="journal article" date="2022" name="Int. J. Syst. Evol. Microbiol.">
        <title>Anaeromyxobacter oryzae sp. nov., Anaeromyxobacter diazotrophicus sp. nov. and Anaeromyxobacter paludicola sp. nov., isolated from paddy soils.</title>
        <authorList>
            <person name="Itoh H."/>
            <person name="Xu Z."/>
            <person name="Mise K."/>
            <person name="Masuda Y."/>
            <person name="Ushijima N."/>
            <person name="Hayakawa C."/>
            <person name="Shiratori Y."/>
            <person name="Senoo K."/>
        </authorList>
    </citation>
    <scope>NUCLEOTIDE SEQUENCE [LARGE SCALE GENOMIC DNA]</scope>
    <source>
        <strain evidence="4">Red630</strain>
    </source>
</reference>
<comment type="similarity">
    <text evidence="1">Belongs to the site-specific recombinase resolvase family.</text>
</comment>
<evidence type="ECO:0000313" key="4">
    <source>
        <dbReference type="Proteomes" id="UP001162734"/>
    </source>
</evidence>
<accession>A0ABM7X8Q0</accession>
<dbReference type="PROSITE" id="PS51736">
    <property type="entry name" value="RECOMBINASES_3"/>
    <property type="match status" value="1"/>
</dbReference>
<dbReference type="SUPFAM" id="SSF46689">
    <property type="entry name" value="Homeodomain-like"/>
    <property type="match status" value="1"/>
</dbReference>